<protein>
    <submittedName>
        <fullName evidence="4">NAD(P)/FAD-dependent oxidoreductase</fullName>
    </submittedName>
</protein>
<dbReference type="PANTHER" id="PTHR48105">
    <property type="entry name" value="THIOREDOXIN REDUCTASE 1-RELATED-RELATED"/>
    <property type="match status" value="1"/>
</dbReference>
<dbReference type="InterPro" id="IPR023753">
    <property type="entry name" value="FAD/NAD-binding_dom"/>
</dbReference>
<keyword evidence="5" id="KW-1185">Reference proteome</keyword>
<dbReference type="Pfam" id="PF07992">
    <property type="entry name" value="Pyr_redox_2"/>
    <property type="match status" value="1"/>
</dbReference>
<evidence type="ECO:0000313" key="5">
    <source>
        <dbReference type="Proteomes" id="UP001580928"/>
    </source>
</evidence>
<organism evidence="4 5">
    <name type="scientific">Albibacterium profundi</name>
    <dbReference type="NCBI Taxonomy" id="3134906"/>
    <lineage>
        <taxon>Bacteria</taxon>
        <taxon>Pseudomonadati</taxon>
        <taxon>Bacteroidota</taxon>
        <taxon>Sphingobacteriia</taxon>
        <taxon>Sphingobacteriales</taxon>
        <taxon>Sphingobacteriaceae</taxon>
        <taxon>Albibacterium</taxon>
    </lineage>
</organism>
<dbReference type="InterPro" id="IPR050097">
    <property type="entry name" value="Ferredoxin-NADP_redctase_2"/>
</dbReference>
<keyword evidence="2" id="KW-0560">Oxidoreductase</keyword>
<dbReference type="InterPro" id="IPR036188">
    <property type="entry name" value="FAD/NAD-bd_sf"/>
</dbReference>
<dbReference type="Proteomes" id="UP001580928">
    <property type="component" value="Unassembled WGS sequence"/>
</dbReference>
<name>A0ABV5CBL4_9SPHI</name>
<sequence length="314" mass="34244">MKNKNTTSIHPFEVIIIGGSYAGLSAAMSLGRSLRKVLIIDRGLPCNRSTPKSHNFLTQDGEAPAAISELSKKQVLTYNTVEIRNDLATSCERHEDTFRVETESGETYLGKKVLFATGIKDLLPKIEGLSDCWGKSVIHCPYCHGYEYHGKKTGILANGEAAIHLTKLISNLTQDLTIFTNGPTDLTSEQTESLGQRNIDLIETPLKTIKHQEGYINHLDLEDGSIVQIDALYARVPFQQNCKLPENMGCELNEHGFISINNFQETNIEGVFAAGDNSSGMRSLANAIAAGSLAGAIINGQLCDEDFGSPMNLN</sequence>
<reference evidence="4 5" key="1">
    <citation type="submission" date="2024-04" db="EMBL/GenBank/DDBJ databases">
        <title>Albibacterium profundi sp. nov., isolated from sediment of the Challenger Deep of Mariana Trench.</title>
        <authorList>
            <person name="Wang Y."/>
        </authorList>
    </citation>
    <scope>NUCLEOTIDE SEQUENCE [LARGE SCALE GENOMIC DNA]</scope>
    <source>
        <strain evidence="4 5">RHL897</strain>
    </source>
</reference>
<gene>
    <name evidence="4" type="ORF">WKR92_02790</name>
</gene>
<dbReference type="Gene3D" id="3.50.50.60">
    <property type="entry name" value="FAD/NAD(P)-binding domain"/>
    <property type="match status" value="2"/>
</dbReference>
<evidence type="ECO:0000256" key="1">
    <source>
        <dbReference type="ARBA" id="ARBA00022630"/>
    </source>
</evidence>
<dbReference type="PRINTS" id="PR00368">
    <property type="entry name" value="FADPNR"/>
</dbReference>
<keyword evidence="1" id="KW-0285">Flavoprotein</keyword>
<accession>A0ABV5CBL4</accession>
<evidence type="ECO:0000259" key="3">
    <source>
        <dbReference type="Pfam" id="PF07992"/>
    </source>
</evidence>
<proteinExistence type="predicted"/>
<evidence type="ECO:0000313" key="4">
    <source>
        <dbReference type="EMBL" id="MFB5944753.1"/>
    </source>
</evidence>
<feature type="domain" description="FAD/NAD(P)-binding" evidence="3">
    <location>
        <begin position="13"/>
        <end position="291"/>
    </location>
</feature>
<dbReference type="SUPFAM" id="SSF51905">
    <property type="entry name" value="FAD/NAD(P)-binding domain"/>
    <property type="match status" value="2"/>
</dbReference>
<evidence type="ECO:0000256" key="2">
    <source>
        <dbReference type="ARBA" id="ARBA00023002"/>
    </source>
</evidence>
<comment type="caution">
    <text evidence="4">The sequence shown here is derived from an EMBL/GenBank/DDBJ whole genome shotgun (WGS) entry which is preliminary data.</text>
</comment>
<dbReference type="PRINTS" id="PR00469">
    <property type="entry name" value="PNDRDTASEII"/>
</dbReference>
<dbReference type="RefSeq" id="WP_375556314.1">
    <property type="nucleotide sequence ID" value="NZ_JBBVGT010000002.1"/>
</dbReference>
<dbReference type="EMBL" id="JBBVGT010000002">
    <property type="protein sequence ID" value="MFB5944753.1"/>
    <property type="molecule type" value="Genomic_DNA"/>
</dbReference>